<organism evidence="2 3">
    <name type="scientific">Empedobacter falsenii</name>
    <dbReference type="NCBI Taxonomy" id="343874"/>
    <lineage>
        <taxon>Bacteria</taxon>
        <taxon>Pseudomonadati</taxon>
        <taxon>Bacteroidota</taxon>
        <taxon>Flavobacteriia</taxon>
        <taxon>Flavobacteriales</taxon>
        <taxon>Weeksellaceae</taxon>
        <taxon>Empedobacter</taxon>
    </lineage>
</organism>
<dbReference type="Proteomes" id="UP000510643">
    <property type="component" value="Chromosome"/>
</dbReference>
<dbReference type="Pfam" id="PF04238">
    <property type="entry name" value="DUF420"/>
    <property type="match status" value="1"/>
</dbReference>
<protein>
    <submittedName>
        <fullName evidence="2">DUF420 domain-containing protein</fullName>
    </submittedName>
</protein>
<name>A0A7H9DSW8_9FLAO</name>
<keyword evidence="1" id="KW-1133">Transmembrane helix</keyword>
<accession>A0A7H9DSW8</accession>
<sequence length="151" mass="17062">MISISQIVVYGMLILSIFAPFIALYAVKLVKQGKYEQHIKVQKNLFYACVTGVILLELTIRFSGGSGSLVKVSPYLATTFFHTTLWAHIIGAVLTYIFWAFTIFKSKNQNKKKQLPGRFSTIHRKLGYVVIIGLFYTGITAFMVCTMAFFL</sequence>
<evidence type="ECO:0000256" key="1">
    <source>
        <dbReference type="SAM" id="Phobius"/>
    </source>
</evidence>
<evidence type="ECO:0000313" key="2">
    <source>
        <dbReference type="EMBL" id="QLL58302.1"/>
    </source>
</evidence>
<reference evidence="2 3" key="1">
    <citation type="submission" date="2019-06" db="EMBL/GenBank/DDBJ databases">
        <title>Emergence of pandrug resistant Empedobacter falsenii in China.</title>
        <authorList>
            <person name="Dong N."/>
            <person name="Chen S."/>
            <person name="Zhang R."/>
        </authorList>
    </citation>
    <scope>NUCLEOTIDE SEQUENCE [LARGE SCALE GENOMIC DNA]</scope>
    <source>
        <strain evidence="2 3">1681-1</strain>
    </source>
</reference>
<feature type="transmembrane region" description="Helical" evidence="1">
    <location>
        <begin position="125"/>
        <end position="150"/>
    </location>
</feature>
<dbReference type="GeneID" id="78401688"/>
<feature type="transmembrane region" description="Helical" evidence="1">
    <location>
        <begin position="45"/>
        <end position="64"/>
    </location>
</feature>
<dbReference type="AlphaFoldDB" id="A0A7H9DSW8"/>
<evidence type="ECO:0000313" key="3">
    <source>
        <dbReference type="Proteomes" id="UP000510643"/>
    </source>
</evidence>
<gene>
    <name evidence="2" type="ORF">FH779_09480</name>
</gene>
<keyword evidence="1" id="KW-0472">Membrane</keyword>
<proteinExistence type="predicted"/>
<dbReference type="RefSeq" id="WP_180904479.1">
    <property type="nucleotide sequence ID" value="NZ_CP040908.1"/>
</dbReference>
<keyword evidence="3" id="KW-1185">Reference proteome</keyword>
<dbReference type="InterPro" id="IPR007352">
    <property type="entry name" value="DUF420"/>
</dbReference>
<dbReference type="KEGG" id="efal:FH779_09480"/>
<feature type="transmembrane region" description="Helical" evidence="1">
    <location>
        <begin position="84"/>
        <end position="104"/>
    </location>
</feature>
<keyword evidence="1" id="KW-0812">Transmembrane</keyword>
<feature type="transmembrane region" description="Helical" evidence="1">
    <location>
        <begin position="6"/>
        <end position="25"/>
    </location>
</feature>
<dbReference type="EMBL" id="CP040908">
    <property type="protein sequence ID" value="QLL58302.1"/>
    <property type="molecule type" value="Genomic_DNA"/>
</dbReference>